<dbReference type="SUPFAM" id="SSF56601">
    <property type="entry name" value="beta-lactamase/transpeptidase-like"/>
    <property type="match status" value="1"/>
</dbReference>
<evidence type="ECO:0000259" key="3">
    <source>
        <dbReference type="Pfam" id="PF21922"/>
    </source>
</evidence>
<dbReference type="Proteomes" id="UP000623269">
    <property type="component" value="Unassembled WGS sequence"/>
</dbReference>
<evidence type="ECO:0000259" key="2">
    <source>
        <dbReference type="Pfam" id="PF00905"/>
    </source>
</evidence>
<dbReference type="Pfam" id="PF00905">
    <property type="entry name" value="Transpeptidase"/>
    <property type="match status" value="1"/>
</dbReference>
<dbReference type="InterPro" id="IPR036138">
    <property type="entry name" value="PBP_dimer_sf"/>
</dbReference>
<dbReference type="GO" id="GO:0071555">
    <property type="term" value="P:cell wall organization"/>
    <property type="evidence" value="ECO:0007669"/>
    <property type="project" value="TreeGrafter"/>
</dbReference>
<organism evidence="4 5">
    <name type="scientific">Mobilitalea sibirica</name>
    <dbReference type="NCBI Taxonomy" id="1462919"/>
    <lineage>
        <taxon>Bacteria</taxon>
        <taxon>Bacillati</taxon>
        <taxon>Bacillota</taxon>
        <taxon>Clostridia</taxon>
        <taxon>Lachnospirales</taxon>
        <taxon>Lachnospiraceae</taxon>
        <taxon>Mobilitalea</taxon>
    </lineage>
</organism>
<dbReference type="PANTHER" id="PTHR30627">
    <property type="entry name" value="PEPTIDOGLYCAN D,D-TRANSPEPTIDASE"/>
    <property type="match status" value="1"/>
</dbReference>
<evidence type="ECO:0000256" key="1">
    <source>
        <dbReference type="SAM" id="Phobius"/>
    </source>
</evidence>
<dbReference type="GO" id="GO:0071972">
    <property type="term" value="F:peptidoglycan L,D-transpeptidase activity"/>
    <property type="evidence" value="ECO:0007669"/>
    <property type="project" value="TreeGrafter"/>
</dbReference>
<feature type="domain" description="Penicillin binding protein A dimerisation" evidence="3">
    <location>
        <begin position="60"/>
        <end position="139"/>
    </location>
</feature>
<keyword evidence="1" id="KW-1133">Transmembrane helix</keyword>
<reference evidence="4" key="1">
    <citation type="submission" date="2020-12" db="EMBL/GenBank/DDBJ databases">
        <title>M. sibirica DSM 26468T genome.</title>
        <authorList>
            <person name="Thieme N."/>
            <person name="Rettenmaier R."/>
            <person name="Zverlov V."/>
            <person name="Liebl W."/>
        </authorList>
    </citation>
    <scope>NUCLEOTIDE SEQUENCE</scope>
    <source>
        <strain evidence="4">DSM 26468</strain>
    </source>
</reference>
<evidence type="ECO:0000313" key="5">
    <source>
        <dbReference type="Proteomes" id="UP000623269"/>
    </source>
</evidence>
<dbReference type="Gene3D" id="3.40.710.10">
    <property type="entry name" value="DD-peptidase/beta-lactamase superfamily"/>
    <property type="match status" value="1"/>
</dbReference>
<gene>
    <name evidence="4" type="ORF">I5677_02340</name>
</gene>
<keyword evidence="1" id="KW-0472">Membrane</keyword>
<name>A0A8J7KVZ3_9FIRM</name>
<keyword evidence="1" id="KW-0812">Transmembrane</keyword>
<dbReference type="GO" id="GO:0005886">
    <property type="term" value="C:plasma membrane"/>
    <property type="evidence" value="ECO:0007669"/>
    <property type="project" value="TreeGrafter"/>
</dbReference>
<dbReference type="EMBL" id="JAEAGR010000002">
    <property type="protein sequence ID" value="MBH1939732.1"/>
    <property type="molecule type" value="Genomic_DNA"/>
</dbReference>
<dbReference type="InterPro" id="IPR050515">
    <property type="entry name" value="Beta-lactam/transpept"/>
</dbReference>
<sequence>MSNNRDYNPKKSIMKVLYIFLGLFVLTMGYFMYFLIFRSNEVINSTYNKRHDVLAERVIRGMIISADQEILAHTIIDEQDREIRRYPFEDLFAHVVGKMQKGMSGLEETENIRLMTSNRNSFENLYNEMVGQKNPGNNIYITMDTKLQQVAYDALGDHRGAVVVMEPGTGKILTMVSKPSFDPNEIDVLWPEIMEDVEEESPLMNRATQGLYPPGSTFKLLTALAFMRDNPDYITYEYDCNGSVEYENMKIHCYKGKAHGEVDLIKSFAKSCNTSFATIGKDLSTDSLYSLSETFLFNQYLPIRMANSPSSFVLKTGSYSVKEAMQTAIGQGRTLVTPIHNVMIAAAVANGGVMMKPYVVDRIVSADGYTVKEYEPEVYANPMTKEEAEYLGEMMQSVVTVGTADELKDGKVTVAGKTGSADQAGKPAHAWFIGYAPADKPQIAFSILVESVGTGGDYAVPIARQIIDAYFN</sequence>
<dbReference type="InterPro" id="IPR012338">
    <property type="entry name" value="Beta-lactam/transpept-like"/>
</dbReference>
<dbReference type="AlphaFoldDB" id="A0A8J7KVZ3"/>
<dbReference type="InterPro" id="IPR001460">
    <property type="entry name" value="PCN-bd_Tpept"/>
</dbReference>
<dbReference type="Pfam" id="PF21922">
    <property type="entry name" value="PBP_dimer_2"/>
    <property type="match status" value="1"/>
</dbReference>
<feature type="transmembrane region" description="Helical" evidence="1">
    <location>
        <begin position="16"/>
        <end position="36"/>
    </location>
</feature>
<protein>
    <submittedName>
        <fullName evidence="4">Penicillin-binding protein 2</fullName>
    </submittedName>
</protein>
<dbReference type="GO" id="GO:0008658">
    <property type="term" value="F:penicillin binding"/>
    <property type="evidence" value="ECO:0007669"/>
    <property type="project" value="InterPro"/>
</dbReference>
<proteinExistence type="predicted"/>
<feature type="domain" description="Penicillin-binding protein transpeptidase" evidence="2">
    <location>
        <begin position="160"/>
        <end position="467"/>
    </location>
</feature>
<keyword evidence="5" id="KW-1185">Reference proteome</keyword>
<accession>A0A8J7KVZ3</accession>
<dbReference type="SUPFAM" id="SSF56519">
    <property type="entry name" value="Penicillin binding protein dimerisation domain"/>
    <property type="match status" value="1"/>
</dbReference>
<dbReference type="PANTHER" id="PTHR30627:SF24">
    <property type="entry name" value="PENICILLIN-BINDING PROTEIN 4B"/>
    <property type="match status" value="1"/>
</dbReference>
<evidence type="ECO:0000313" key="4">
    <source>
        <dbReference type="EMBL" id="MBH1939732.1"/>
    </source>
</evidence>
<dbReference type="InterPro" id="IPR054120">
    <property type="entry name" value="PBPA_dimer"/>
</dbReference>
<comment type="caution">
    <text evidence="4">The sequence shown here is derived from an EMBL/GenBank/DDBJ whole genome shotgun (WGS) entry which is preliminary data.</text>
</comment>
<dbReference type="Gene3D" id="3.90.1310.10">
    <property type="entry name" value="Penicillin-binding protein 2a (Domain 2)"/>
    <property type="match status" value="1"/>
</dbReference>